<dbReference type="Proteomes" id="UP000612808">
    <property type="component" value="Unassembled WGS sequence"/>
</dbReference>
<gene>
    <name evidence="1" type="ORF">Aru02nite_33140</name>
</gene>
<accession>A0A8J3ND00</accession>
<protein>
    <submittedName>
        <fullName evidence="1">Uncharacterized protein</fullName>
    </submittedName>
</protein>
<dbReference type="EMBL" id="BOMB01000019">
    <property type="protein sequence ID" value="GID12425.1"/>
    <property type="molecule type" value="Genomic_DNA"/>
</dbReference>
<dbReference type="RefSeq" id="WP_203658406.1">
    <property type="nucleotide sequence ID" value="NZ_BAAAZM010000013.1"/>
</dbReference>
<keyword evidence="2" id="KW-1185">Reference proteome</keyword>
<name>A0A8J3ND00_9ACTN</name>
<comment type="caution">
    <text evidence="1">The sequence shown here is derived from an EMBL/GenBank/DDBJ whole genome shotgun (WGS) entry which is preliminary data.</text>
</comment>
<reference evidence="1" key="1">
    <citation type="submission" date="2021-01" db="EMBL/GenBank/DDBJ databases">
        <title>Whole genome shotgun sequence of Actinocatenispora rupis NBRC 107355.</title>
        <authorList>
            <person name="Komaki H."/>
            <person name="Tamura T."/>
        </authorList>
    </citation>
    <scope>NUCLEOTIDE SEQUENCE</scope>
    <source>
        <strain evidence="1">NBRC 107355</strain>
    </source>
</reference>
<evidence type="ECO:0000313" key="1">
    <source>
        <dbReference type="EMBL" id="GID12425.1"/>
    </source>
</evidence>
<organism evidence="1 2">
    <name type="scientific">Actinocatenispora rupis</name>
    <dbReference type="NCBI Taxonomy" id="519421"/>
    <lineage>
        <taxon>Bacteria</taxon>
        <taxon>Bacillati</taxon>
        <taxon>Actinomycetota</taxon>
        <taxon>Actinomycetes</taxon>
        <taxon>Micromonosporales</taxon>
        <taxon>Micromonosporaceae</taxon>
        <taxon>Actinocatenispora</taxon>
    </lineage>
</organism>
<proteinExistence type="predicted"/>
<evidence type="ECO:0000313" key="2">
    <source>
        <dbReference type="Proteomes" id="UP000612808"/>
    </source>
</evidence>
<sequence length="62" mass="6887">MTIAVTALLRLVDANDADVDNARHLLSHHYPDGTGVCPRCRSRYPCVPRRIAETLLRTAASR</sequence>
<dbReference type="AlphaFoldDB" id="A0A8J3ND00"/>